<feature type="compositionally biased region" description="Pro residues" evidence="1">
    <location>
        <begin position="1"/>
        <end position="12"/>
    </location>
</feature>
<feature type="region of interest" description="Disordered" evidence="1">
    <location>
        <begin position="91"/>
        <end position="115"/>
    </location>
</feature>
<proteinExistence type="predicted"/>
<gene>
    <name evidence="2" type="ORF">DAPPUDRAFT_110747</name>
</gene>
<sequence length="299" mass="32723">MEKPWRSPPPSGGQPSSTTKTLPMQISSSTPLHFSPGVALSPTNLSAATTRMSLDLFHKNAFKYQMEQPSRPSLTTDFALSALKNSFSMSSLSHPCHPGGAGTPSSDTPSSAVPQTPDVTARLKWERPFNSLTRIKEKGVGRVQWRRSFGASPLTAKEDAGALNAPTGSAGQNNGNADWLGNADYTFLMSCDLIESCRSLNGEMSWDNGDLENLRMAEMSARSTGTNNQSVAVGCQTDAEVTIPDLQLQLRLLREWLKRMESKVPKLVLRPKWTRETLDRRIVEYKVSCLFLSLDGGTM</sequence>
<accession>E9H6W6</accession>
<dbReference type="OrthoDB" id="10041151at2759"/>
<feature type="compositionally biased region" description="Polar residues" evidence="1">
    <location>
        <begin position="103"/>
        <end position="115"/>
    </location>
</feature>
<dbReference type="HOGENOM" id="CLU_931442_0_0_1"/>
<dbReference type="EMBL" id="GL732599">
    <property type="protein sequence ID" value="EFX72495.1"/>
    <property type="molecule type" value="Genomic_DNA"/>
</dbReference>
<name>E9H6W6_DAPPU</name>
<dbReference type="InParanoid" id="E9H6W6"/>
<keyword evidence="3" id="KW-1185">Reference proteome</keyword>
<evidence type="ECO:0000313" key="3">
    <source>
        <dbReference type="Proteomes" id="UP000000305"/>
    </source>
</evidence>
<feature type="region of interest" description="Disordered" evidence="1">
    <location>
        <begin position="1"/>
        <end position="38"/>
    </location>
</feature>
<evidence type="ECO:0000313" key="2">
    <source>
        <dbReference type="EMBL" id="EFX72495.1"/>
    </source>
</evidence>
<feature type="compositionally biased region" description="Polar residues" evidence="1">
    <location>
        <begin position="18"/>
        <end position="32"/>
    </location>
</feature>
<dbReference type="Proteomes" id="UP000000305">
    <property type="component" value="Unassembled WGS sequence"/>
</dbReference>
<reference evidence="2 3" key="1">
    <citation type="journal article" date="2011" name="Science">
        <title>The ecoresponsive genome of Daphnia pulex.</title>
        <authorList>
            <person name="Colbourne J.K."/>
            <person name="Pfrender M.E."/>
            <person name="Gilbert D."/>
            <person name="Thomas W.K."/>
            <person name="Tucker A."/>
            <person name="Oakley T.H."/>
            <person name="Tokishita S."/>
            <person name="Aerts A."/>
            <person name="Arnold G.J."/>
            <person name="Basu M.K."/>
            <person name="Bauer D.J."/>
            <person name="Caceres C.E."/>
            <person name="Carmel L."/>
            <person name="Casola C."/>
            <person name="Choi J.H."/>
            <person name="Detter J.C."/>
            <person name="Dong Q."/>
            <person name="Dusheyko S."/>
            <person name="Eads B.D."/>
            <person name="Frohlich T."/>
            <person name="Geiler-Samerotte K.A."/>
            <person name="Gerlach D."/>
            <person name="Hatcher P."/>
            <person name="Jogdeo S."/>
            <person name="Krijgsveld J."/>
            <person name="Kriventseva E.V."/>
            <person name="Kultz D."/>
            <person name="Laforsch C."/>
            <person name="Lindquist E."/>
            <person name="Lopez J."/>
            <person name="Manak J.R."/>
            <person name="Muller J."/>
            <person name="Pangilinan J."/>
            <person name="Patwardhan R.P."/>
            <person name="Pitluck S."/>
            <person name="Pritham E.J."/>
            <person name="Rechtsteiner A."/>
            <person name="Rho M."/>
            <person name="Rogozin I.B."/>
            <person name="Sakarya O."/>
            <person name="Salamov A."/>
            <person name="Schaack S."/>
            <person name="Shapiro H."/>
            <person name="Shiga Y."/>
            <person name="Skalitzky C."/>
            <person name="Smith Z."/>
            <person name="Souvorov A."/>
            <person name="Sung W."/>
            <person name="Tang Z."/>
            <person name="Tsuchiya D."/>
            <person name="Tu H."/>
            <person name="Vos H."/>
            <person name="Wang M."/>
            <person name="Wolf Y.I."/>
            <person name="Yamagata H."/>
            <person name="Yamada T."/>
            <person name="Ye Y."/>
            <person name="Shaw J.R."/>
            <person name="Andrews J."/>
            <person name="Crease T.J."/>
            <person name="Tang H."/>
            <person name="Lucas S.M."/>
            <person name="Robertson H.M."/>
            <person name="Bork P."/>
            <person name="Koonin E.V."/>
            <person name="Zdobnov E.M."/>
            <person name="Grigoriev I.V."/>
            <person name="Lynch M."/>
            <person name="Boore J.L."/>
        </authorList>
    </citation>
    <scope>NUCLEOTIDE SEQUENCE [LARGE SCALE GENOMIC DNA]</scope>
</reference>
<organism evidence="2 3">
    <name type="scientific">Daphnia pulex</name>
    <name type="common">Water flea</name>
    <dbReference type="NCBI Taxonomy" id="6669"/>
    <lineage>
        <taxon>Eukaryota</taxon>
        <taxon>Metazoa</taxon>
        <taxon>Ecdysozoa</taxon>
        <taxon>Arthropoda</taxon>
        <taxon>Crustacea</taxon>
        <taxon>Branchiopoda</taxon>
        <taxon>Diplostraca</taxon>
        <taxon>Cladocera</taxon>
        <taxon>Anomopoda</taxon>
        <taxon>Daphniidae</taxon>
        <taxon>Daphnia</taxon>
    </lineage>
</organism>
<dbReference type="AlphaFoldDB" id="E9H6W6"/>
<protein>
    <submittedName>
        <fullName evidence="2">Uncharacterized protein</fullName>
    </submittedName>
</protein>
<dbReference type="STRING" id="6669.E9H6W6"/>
<dbReference type="KEGG" id="dpx:DAPPUDRAFT_110747"/>
<evidence type="ECO:0000256" key="1">
    <source>
        <dbReference type="SAM" id="MobiDB-lite"/>
    </source>
</evidence>